<gene>
    <name evidence="1" type="ORF">HMPREF1555_01273</name>
</gene>
<name>A0A0E2M544_PORGN</name>
<dbReference type="EMBL" id="AWUW01000088">
    <property type="protein sequence ID" value="ERJ66007.1"/>
    <property type="molecule type" value="Genomic_DNA"/>
</dbReference>
<evidence type="ECO:0000313" key="2">
    <source>
        <dbReference type="Proteomes" id="UP000016630"/>
    </source>
</evidence>
<proteinExistence type="predicted"/>
<reference evidence="1 2" key="1">
    <citation type="submission" date="2013-06" db="EMBL/GenBank/DDBJ databases">
        <authorList>
            <person name="Weinstock G."/>
            <person name="Sodergren E."/>
            <person name="Lobos E.A."/>
            <person name="Fulton L."/>
            <person name="Fulton R."/>
            <person name="Courtney L."/>
            <person name="Fronick C."/>
            <person name="O'Laughlin M."/>
            <person name="Godfrey J."/>
            <person name="Wilson R.M."/>
            <person name="Miner T."/>
            <person name="Farmer C."/>
            <person name="Delehaunty K."/>
            <person name="Cordes M."/>
            <person name="Minx P."/>
            <person name="Tomlinson C."/>
            <person name="Chen J."/>
            <person name="Wollam A."/>
            <person name="Pepin K.H."/>
            <person name="Bhonagiri V."/>
            <person name="Zhang X."/>
            <person name="Warren W."/>
            <person name="Mitreva M."/>
            <person name="Mardis E.R."/>
            <person name="Wilson R.K."/>
        </authorList>
    </citation>
    <scope>NUCLEOTIDE SEQUENCE [LARGE SCALE GENOMIC DNA]</scope>
    <source>
        <strain evidence="1 2">F0570</strain>
    </source>
</reference>
<dbReference type="HOGENOM" id="CLU_3274354_0_0_10"/>
<evidence type="ECO:0000313" key="1">
    <source>
        <dbReference type="EMBL" id="ERJ66007.1"/>
    </source>
</evidence>
<protein>
    <submittedName>
        <fullName evidence="1">Uncharacterized protein</fullName>
    </submittedName>
</protein>
<organism evidence="1 2">
    <name type="scientific">Porphyromonas gingivalis F0570</name>
    <dbReference type="NCBI Taxonomy" id="1227271"/>
    <lineage>
        <taxon>Bacteria</taxon>
        <taxon>Pseudomonadati</taxon>
        <taxon>Bacteroidota</taxon>
        <taxon>Bacteroidia</taxon>
        <taxon>Bacteroidales</taxon>
        <taxon>Porphyromonadaceae</taxon>
        <taxon>Porphyromonas</taxon>
    </lineage>
</organism>
<dbReference type="AlphaFoldDB" id="A0A0E2M544"/>
<dbReference type="Proteomes" id="UP000016630">
    <property type="component" value="Unassembled WGS sequence"/>
</dbReference>
<sequence length="41" mass="4827">MEIFPVLRLQNSFFPPLLGKIRLNSRSTTSTPLSYLKYHFL</sequence>
<comment type="caution">
    <text evidence="1">The sequence shown here is derived from an EMBL/GenBank/DDBJ whole genome shotgun (WGS) entry which is preliminary data.</text>
</comment>
<accession>A0A0E2M544</accession>